<sequence>MNNIKKEIFRWDSAESPARTKLLVEQTAALCDVDAAFILLLFRGTQCGYVVQSRRVKIESSCRPYHQLDLASIRYRDEESAGSPKLLKANKPHKATRDGSSTNYEYLFGASRGTNSTPSAGFGDLYCDHGRPCRLLLPRTDVDNKQQPARESSFRLSDQECQTDLPLKTHHNALYEHISDSGDQINECATEDNSPRLPNKAPIKPLFDLGVQSTTVSALAAVAAVAAASFLSKTMNQVHRVTEVPNPRGSSDQSQSQSADKQERRQGAEACTPVLKRILPSDKAAGKVNLMDCLTQSSQSSTQPLPTFVVQDEPKSVSFSLDHTSQPKGLRRETFENKAPSMYQNSQVPHGRKGFDEGTPSPTGLCCGIQFPYGEEIHPSVPEKTTFGRNDCSVSEFESSMRVCSRFSERIQLARNYVDKLYGPDATKHLIEETAHHIRPTSRHCSPEAVSDGFYDAGETYADVLDNCCHLPQCQRRSEYISKPENSVYRNPADDKIFTESTQVPSTSTNTLKPTPIQIVKPALRSINAADSSGFDTGSPSDSDDLSAQSAQILSRARTDAYRNMRNFATDSAQTEQQEKGKKPKSVLISESSKERRQRELQKNNCPQRTVVWEDELYNGSCQKSKGENSDSVTGNKVINIPTFNLIDCEQRGSSSASHMNVSLTEEDFNRPPGMFLPGGLRFQLQLIDVLSEIVTINPTENVRRSCLDGSYKTSMFTLEHCDWVVRRLELRPSIRSAYVDHQIR</sequence>
<feature type="region of interest" description="Disordered" evidence="1">
    <location>
        <begin position="243"/>
        <end position="272"/>
    </location>
</feature>
<feature type="region of interest" description="Disordered" evidence="1">
    <location>
        <begin position="497"/>
        <end position="517"/>
    </location>
</feature>
<evidence type="ECO:0000313" key="3">
    <source>
        <dbReference type="Proteomes" id="UP000008909"/>
    </source>
</evidence>
<reference key="2">
    <citation type="submission" date="2011-10" db="EMBL/GenBank/DDBJ databases">
        <title>The genome and transcriptome sequence of Clonorchis sinensis provide insights into the carcinogenic liver fluke.</title>
        <authorList>
            <person name="Wang X."/>
            <person name="Huang Y."/>
            <person name="Chen W."/>
            <person name="Liu H."/>
            <person name="Guo L."/>
            <person name="Chen Y."/>
            <person name="Luo F."/>
            <person name="Zhou W."/>
            <person name="Sun J."/>
            <person name="Mao Q."/>
            <person name="Liang P."/>
            <person name="Zhou C."/>
            <person name="Tian Y."/>
            <person name="Men J."/>
            <person name="Lv X."/>
            <person name="Huang L."/>
            <person name="Zhou J."/>
            <person name="Hu Y."/>
            <person name="Li R."/>
            <person name="Zhang F."/>
            <person name="Lei H."/>
            <person name="Li X."/>
            <person name="Hu X."/>
            <person name="Liang C."/>
            <person name="Xu J."/>
            <person name="Wu Z."/>
            <person name="Yu X."/>
        </authorList>
    </citation>
    <scope>NUCLEOTIDE SEQUENCE</scope>
    <source>
        <strain>Henan</strain>
    </source>
</reference>
<feature type="region of interest" description="Disordered" evidence="1">
    <location>
        <begin position="531"/>
        <end position="550"/>
    </location>
</feature>
<feature type="compositionally biased region" description="Polar residues" evidence="1">
    <location>
        <begin position="499"/>
        <end position="513"/>
    </location>
</feature>
<proteinExistence type="predicted"/>
<feature type="compositionally biased region" description="Basic and acidic residues" evidence="1">
    <location>
        <begin position="592"/>
        <end position="602"/>
    </location>
</feature>
<dbReference type="Proteomes" id="UP000008909">
    <property type="component" value="Unassembled WGS sequence"/>
</dbReference>
<protein>
    <submittedName>
        <fullName evidence="2">Uncharacterized protein</fullName>
    </submittedName>
</protein>
<keyword evidence="3" id="KW-1185">Reference proteome</keyword>
<accession>G7Y7H2</accession>
<evidence type="ECO:0000256" key="1">
    <source>
        <dbReference type="SAM" id="MobiDB-lite"/>
    </source>
</evidence>
<name>G7Y7H2_CLOSI</name>
<gene>
    <name evidence="2" type="ORF">CLF_102199</name>
</gene>
<reference evidence="2" key="1">
    <citation type="journal article" date="2011" name="Genome Biol.">
        <title>The draft genome of the carcinogenic human liver fluke Clonorchis sinensis.</title>
        <authorList>
            <person name="Wang X."/>
            <person name="Chen W."/>
            <person name="Huang Y."/>
            <person name="Sun J."/>
            <person name="Men J."/>
            <person name="Liu H."/>
            <person name="Luo F."/>
            <person name="Guo L."/>
            <person name="Lv X."/>
            <person name="Deng C."/>
            <person name="Zhou C."/>
            <person name="Fan Y."/>
            <person name="Li X."/>
            <person name="Huang L."/>
            <person name="Hu Y."/>
            <person name="Liang C."/>
            <person name="Hu X."/>
            <person name="Xu J."/>
            <person name="Yu X."/>
        </authorList>
    </citation>
    <scope>NUCLEOTIDE SEQUENCE [LARGE SCALE GENOMIC DNA]</scope>
    <source>
        <strain evidence="2">Henan</strain>
    </source>
</reference>
<evidence type="ECO:0000313" key="2">
    <source>
        <dbReference type="EMBL" id="GAA48907.1"/>
    </source>
</evidence>
<dbReference type="AlphaFoldDB" id="G7Y7H2"/>
<organism evidence="2 3">
    <name type="scientific">Clonorchis sinensis</name>
    <name type="common">Chinese liver fluke</name>
    <dbReference type="NCBI Taxonomy" id="79923"/>
    <lineage>
        <taxon>Eukaryota</taxon>
        <taxon>Metazoa</taxon>
        <taxon>Spiralia</taxon>
        <taxon>Lophotrochozoa</taxon>
        <taxon>Platyhelminthes</taxon>
        <taxon>Trematoda</taxon>
        <taxon>Digenea</taxon>
        <taxon>Opisthorchiida</taxon>
        <taxon>Opisthorchiata</taxon>
        <taxon>Opisthorchiidae</taxon>
        <taxon>Clonorchis</taxon>
    </lineage>
</organism>
<dbReference type="EMBL" id="DF142917">
    <property type="protein sequence ID" value="GAA48907.1"/>
    <property type="molecule type" value="Genomic_DNA"/>
</dbReference>
<feature type="region of interest" description="Disordered" evidence="1">
    <location>
        <begin position="570"/>
        <end position="604"/>
    </location>
</feature>